<gene>
    <name evidence="3" type="ORF">IZ6_23510</name>
</gene>
<dbReference type="EMBL" id="AP023361">
    <property type="protein sequence ID" value="BCJ91616.1"/>
    <property type="molecule type" value="Genomic_DNA"/>
</dbReference>
<protein>
    <recommendedName>
        <fullName evidence="5">Tetratricopeptide repeat protein</fullName>
    </recommendedName>
</protein>
<feature type="region of interest" description="Disordered" evidence="1">
    <location>
        <begin position="1248"/>
        <end position="1269"/>
    </location>
</feature>
<keyword evidence="4" id="KW-1185">Reference proteome</keyword>
<sequence length="1269" mass="135454">MALARILLALAFLLALLFSIPARAEGANIQASEQDGYGRLIVTFDDPPEVTAKIANGIIVVSFSKPADFSAEQIQPGLSTFVSSARRDPDGMGIRLALSRAVKINPVEAGEKFFLDIMPENWKGMPPALPAEVIADLTKRALDAERIKKELARAQTLPPATMQVSAGSNDSRIRVTFSFSDKIEVRFKNEGRRGVLTVPGNTVFDLAEARAALPPEITEFSGVTVGNALVVKFAAPEGQELRGSQEENAFVIDIAAPGSFEPRASVAPPPQEDKKFGEIAEIGGAIEEHDGDFAQDAVLIPPADISKPSIALEKSPEVGPATATGPHDAKPAAAEAAKTAPELATQSPEQHAAELAAKQSAHAATPDAPPASTQTRRQGRIQTSEPAADTAHAPQPAAVAPAAAAPAATPAPAKPVANVREAIPPAPAETHDPASHAAAEGPVPSEPSHGPELDAPILSKAEQALKDFADSAVRYGVQLQTNEGTLQIAIPFEKLPPAAAFIRGASVFAVFDGNPDVDVAKIASDSNGLITAVRKTQTVSGSALEMSLSQPRLASLASSGQTWILSLSDTILEPTRPMQLMPTFNSDGRTALQVKTEGVGLVHHVPDAQVGDELLVVTLKPPARGLVRERDFIEFGALATAQGLAFEPLADDLSVKTGSDSIMLTRDKGLTLSLDAEPAALAPIQLKPGSPFAAEAWRKAQTTSQEAINDLARAAAAAPPEGRTKARLQLARLELAGGNAAETKGILDVATAESPNLADDPDVKVLRGTALVMLRRFDEAVKVLGSGTLSNNGEAALWRMIGEAGLGHLGLAREAFREGEPVLDAMPPDLQRIFRQTMIEVAVAAQDFATAATQLDALDTLGVTDGWAAREVMRGRVAEGFGQSALALEAYRRAMESGNEEARAEARLHAINLRYKMQEIQRAEAIKNLEMLTTDWRGDGIEADALASLTELYRADERWRDAFATMRTAMTYHANETSTRAIQDEMTAEFAKLFLAQGADAAPPTLESVALFYDFKELTPPGKKGDELIRNLADRLVEVDLLSQAADLLTYQVKNRLTGAPRAQVAAHAAAIELMDRKPGRALNMLHDTRISGLPSELVRNRLMLEARALSELQRPDLALEMIAGYSGDDVNRLRADIQWAAKRWQSAAEALELMLGTSWRAAEPLSDDTRKDVLRAAIAYALAEDDLGLDRLRQKYSGKLASTPDQATFDIVTAPAATRGADFITIAKTISVSDTLKSFLDDYRKRYPESAPPQVRTSDKPQDKTAQL</sequence>
<reference evidence="3 4" key="1">
    <citation type="submission" date="2020-08" db="EMBL/GenBank/DDBJ databases">
        <title>Genome sequence of Rhizobiales bacterium strain IZ6.</title>
        <authorList>
            <person name="Nakai R."/>
            <person name="Naganuma T."/>
        </authorList>
    </citation>
    <scope>NUCLEOTIDE SEQUENCE [LARGE SCALE GENOMIC DNA]</scope>
    <source>
        <strain evidence="3 4">IZ6</strain>
    </source>
</reference>
<feature type="compositionally biased region" description="Low complexity" evidence="1">
    <location>
        <begin position="331"/>
        <end position="345"/>
    </location>
</feature>
<keyword evidence="2" id="KW-0732">Signal</keyword>
<dbReference type="SUPFAM" id="SSF48452">
    <property type="entry name" value="TPR-like"/>
    <property type="match status" value="1"/>
</dbReference>
<dbReference type="RefSeq" id="WP_222875251.1">
    <property type="nucleotide sequence ID" value="NZ_AP023361.1"/>
</dbReference>
<evidence type="ECO:0000256" key="2">
    <source>
        <dbReference type="SAM" id="SignalP"/>
    </source>
</evidence>
<accession>A0A6S6QQ19</accession>
<feature type="signal peptide" evidence="2">
    <location>
        <begin position="1"/>
        <end position="24"/>
    </location>
</feature>
<dbReference type="InterPro" id="IPR011990">
    <property type="entry name" value="TPR-like_helical_dom_sf"/>
</dbReference>
<evidence type="ECO:0000313" key="3">
    <source>
        <dbReference type="EMBL" id="BCJ91616.1"/>
    </source>
</evidence>
<name>A0A6S6QQ19_9HYPH</name>
<evidence type="ECO:0000256" key="1">
    <source>
        <dbReference type="SAM" id="MobiDB-lite"/>
    </source>
</evidence>
<evidence type="ECO:0008006" key="5">
    <source>
        <dbReference type="Google" id="ProtNLM"/>
    </source>
</evidence>
<dbReference type="AlphaFoldDB" id="A0A6S6QQ19"/>
<dbReference type="KEGG" id="tso:IZ6_23510"/>
<evidence type="ECO:0000313" key="4">
    <source>
        <dbReference type="Proteomes" id="UP000515317"/>
    </source>
</evidence>
<feature type="chain" id="PRO_5028431313" description="Tetratricopeptide repeat protein" evidence="2">
    <location>
        <begin position="25"/>
        <end position="1269"/>
    </location>
</feature>
<dbReference type="Gene3D" id="1.25.40.10">
    <property type="entry name" value="Tetratricopeptide repeat domain"/>
    <property type="match status" value="1"/>
</dbReference>
<dbReference type="Proteomes" id="UP000515317">
    <property type="component" value="Chromosome"/>
</dbReference>
<feature type="region of interest" description="Disordered" evidence="1">
    <location>
        <begin position="314"/>
        <end position="454"/>
    </location>
</feature>
<feature type="compositionally biased region" description="Polar residues" evidence="1">
    <location>
        <begin position="371"/>
        <end position="385"/>
    </location>
</feature>
<proteinExistence type="predicted"/>
<organism evidence="3 4">
    <name type="scientific">Terrihabitans soli</name>
    <dbReference type="NCBI Taxonomy" id="708113"/>
    <lineage>
        <taxon>Bacteria</taxon>
        <taxon>Pseudomonadati</taxon>
        <taxon>Pseudomonadota</taxon>
        <taxon>Alphaproteobacteria</taxon>
        <taxon>Hyphomicrobiales</taxon>
        <taxon>Terrihabitans</taxon>
    </lineage>
</organism>
<feature type="compositionally biased region" description="Low complexity" evidence="1">
    <location>
        <begin position="386"/>
        <end position="417"/>
    </location>
</feature>
<feature type="compositionally biased region" description="Basic and acidic residues" evidence="1">
    <location>
        <begin position="1258"/>
        <end position="1269"/>
    </location>
</feature>